<protein>
    <submittedName>
        <fullName evidence="2">Uncharacterized protein</fullName>
    </submittedName>
</protein>
<feature type="transmembrane region" description="Helical" evidence="1">
    <location>
        <begin position="6"/>
        <end position="28"/>
    </location>
</feature>
<evidence type="ECO:0000256" key="1">
    <source>
        <dbReference type="SAM" id="Phobius"/>
    </source>
</evidence>
<feature type="transmembrane region" description="Helical" evidence="1">
    <location>
        <begin position="40"/>
        <end position="62"/>
    </location>
</feature>
<sequence>MFYPFVGSLSFMLFLTFMGASSIIVLIHKEDGVKYTVRHLSFLVASCVIAALFLLLTIYFVYQSI</sequence>
<keyword evidence="1" id="KW-0812">Transmembrane</keyword>
<accession>A0A379FYU0</accession>
<dbReference type="GeneID" id="89492214"/>
<proteinExistence type="predicted"/>
<reference evidence="2 3" key="1">
    <citation type="submission" date="2018-06" db="EMBL/GenBank/DDBJ databases">
        <authorList>
            <consortium name="Pathogen Informatics"/>
            <person name="Doyle S."/>
        </authorList>
    </citation>
    <scope>NUCLEOTIDE SEQUENCE [LARGE SCALE GENOMIC DNA]</scope>
    <source>
        <strain evidence="2 3">NCTC12026</strain>
    </source>
</reference>
<evidence type="ECO:0000313" key="2">
    <source>
        <dbReference type="EMBL" id="SUC33831.1"/>
    </source>
</evidence>
<name>A0A379FYU0_9GAMM</name>
<dbReference type="RefSeq" id="WP_011039710.1">
    <property type="nucleotide sequence ID" value="NZ_UGUA01000001.1"/>
</dbReference>
<dbReference type="Proteomes" id="UP000255129">
    <property type="component" value="Unassembled WGS sequence"/>
</dbReference>
<keyword evidence="1" id="KW-1133">Transmembrane helix</keyword>
<dbReference type="AlphaFoldDB" id="A0A379FYU0"/>
<dbReference type="EMBL" id="UGUA01000001">
    <property type="protein sequence ID" value="SUC33831.1"/>
    <property type="molecule type" value="Genomic_DNA"/>
</dbReference>
<organism evidence="2 3">
    <name type="scientific">Providencia rustigianii</name>
    <dbReference type="NCBI Taxonomy" id="158850"/>
    <lineage>
        <taxon>Bacteria</taxon>
        <taxon>Pseudomonadati</taxon>
        <taxon>Pseudomonadota</taxon>
        <taxon>Gammaproteobacteria</taxon>
        <taxon>Enterobacterales</taxon>
        <taxon>Morganellaceae</taxon>
        <taxon>Providencia</taxon>
    </lineage>
</organism>
<keyword evidence="1" id="KW-0472">Membrane</keyword>
<gene>
    <name evidence="2" type="ORF">NCTC12026_00152</name>
</gene>
<evidence type="ECO:0000313" key="3">
    <source>
        <dbReference type="Proteomes" id="UP000255129"/>
    </source>
</evidence>